<dbReference type="CDD" id="cd22462">
    <property type="entry name" value="KH-I_HEN4_like_rpt5"/>
    <property type="match status" value="1"/>
</dbReference>
<feature type="domain" description="K Homology" evidence="4">
    <location>
        <begin position="393"/>
        <end position="468"/>
    </location>
</feature>
<dbReference type="SUPFAM" id="SSF54791">
    <property type="entry name" value="Eukaryotic type KH-domain (KH-domain type I)"/>
    <property type="match status" value="5"/>
</dbReference>
<accession>A0AAV8TEE5</accession>
<dbReference type="Proteomes" id="UP001159364">
    <property type="component" value="Linkage Group LG05"/>
</dbReference>
<feature type="domain" description="K Homology" evidence="4">
    <location>
        <begin position="155"/>
        <end position="229"/>
    </location>
</feature>
<dbReference type="InterPro" id="IPR036612">
    <property type="entry name" value="KH_dom_type_1_sf"/>
</dbReference>
<comment type="caution">
    <text evidence="5">The sequence shown here is derived from an EMBL/GenBank/DDBJ whole genome shotgun (WGS) entry which is preliminary data.</text>
</comment>
<keyword evidence="6" id="KW-1185">Reference proteome</keyword>
<feature type="domain" description="K Homology" evidence="4">
    <location>
        <begin position="667"/>
        <end position="737"/>
    </location>
</feature>
<evidence type="ECO:0000256" key="1">
    <source>
        <dbReference type="ARBA" id="ARBA00022737"/>
    </source>
</evidence>
<feature type="domain" description="K Homology" evidence="4">
    <location>
        <begin position="55"/>
        <end position="125"/>
    </location>
</feature>
<dbReference type="GO" id="GO:0003723">
    <property type="term" value="F:RNA binding"/>
    <property type="evidence" value="ECO:0007669"/>
    <property type="project" value="UniProtKB-UniRule"/>
</dbReference>
<name>A0AAV8TEE5_9ROSI</name>
<reference evidence="5 6" key="1">
    <citation type="submission" date="2021-09" db="EMBL/GenBank/DDBJ databases">
        <title>Genomic insights and catalytic innovation underlie evolution of tropane alkaloids biosynthesis.</title>
        <authorList>
            <person name="Wang Y.-J."/>
            <person name="Tian T."/>
            <person name="Huang J.-P."/>
            <person name="Huang S.-X."/>
        </authorList>
    </citation>
    <scope>NUCLEOTIDE SEQUENCE [LARGE SCALE GENOMIC DNA]</scope>
    <source>
        <strain evidence="5">KIB-2018</strain>
        <tissue evidence="5">Leaf</tissue>
    </source>
</reference>
<dbReference type="AlphaFoldDB" id="A0AAV8TEE5"/>
<evidence type="ECO:0000256" key="2">
    <source>
        <dbReference type="PROSITE-ProRule" id="PRU00117"/>
    </source>
</evidence>
<sequence>MGSSFLSPPAKRTFHYTLTGMSEHNPYTSTINAAANESSNKRSKPPPPPLAVPPGHASFRLLCHSSRIGGVIGKSGNIIKQIQQQTGAKIRVEEPPVECPDRVITVIGQNAVVSRISISEEEIEVSKGQEALVRVFGRILDVAAETDGTGVVAGGMVSCRLLTEASQVGSVIGKGGKIVEKMRKDFGVKIRALTDKLPVCAESTEEMIEIEGDVIAVKKALVAVSRCLQDSQPVDKTRMTDNKLSEAIPKESLPDVHNEFLSQHKTVIPTFSSSSAAYTPRFHSFPLESDGVPIVDAKVQQDVVFRILCSNDRVGGIIGKGGTIIKSLQNETGATISVGATVAECNERLITITASENSESRYSAAQRTTVLVYSRSVEAGYEKGLDSAAIKGSQVTARLVIPSKQVGCLLGKGGSIISEMRKLTGTSIKILGADQAPKCVSQDDQVVQISGDLMHVKDAIYHVTGRLRDNLFSNKRSMHSTGTKGTSSVLTETSAYGGLRDPLRDVARDPLRNVMRDPLRDTLRDVVRDPLRDVTRDPLRDPLRIEVRDPLRDRMRDPLIDSLRDTARDPLTARFMDSLRESLGGPSSLSLHSSLSAAQSLGQHTTFTKMDHFGPALNFDRPASPTLWTGQTTTGVNLRSKNDSSRGFACFKGSLELGSGSKSAVVTNTTVEIAVPENVIGSVYGENGGNLARLRQISGAKVIVHEPRIGTSDRIIVISGTPDQTQAAQSLLQAFILTG</sequence>
<dbReference type="EMBL" id="JAIWQS010000005">
    <property type="protein sequence ID" value="KAJ8764791.1"/>
    <property type="molecule type" value="Genomic_DNA"/>
</dbReference>
<evidence type="ECO:0000313" key="5">
    <source>
        <dbReference type="EMBL" id="KAJ8764791.1"/>
    </source>
</evidence>
<dbReference type="CDD" id="cd22460">
    <property type="entry name" value="KH-I_PEPPER_rpt2_like"/>
    <property type="match status" value="2"/>
</dbReference>
<dbReference type="Gene3D" id="3.30.1370.10">
    <property type="entry name" value="K Homology domain, type 1"/>
    <property type="match status" value="5"/>
</dbReference>
<feature type="domain" description="K Homology" evidence="4">
    <location>
        <begin position="301"/>
        <end position="374"/>
    </location>
</feature>
<dbReference type="InterPro" id="IPR004088">
    <property type="entry name" value="KH_dom_type_1"/>
</dbReference>
<dbReference type="SMART" id="SM00322">
    <property type="entry name" value="KH"/>
    <property type="match status" value="5"/>
</dbReference>
<proteinExistence type="predicted"/>
<organism evidence="5 6">
    <name type="scientific">Erythroxylum novogranatense</name>
    <dbReference type="NCBI Taxonomy" id="1862640"/>
    <lineage>
        <taxon>Eukaryota</taxon>
        <taxon>Viridiplantae</taxon>
        <taxon>Streptophyta</taxon>
        <taxon>Embryophyta</taxon>
        <taxon>Tracheophyta</taxon>
        <taxon>Spermatophyta</taxon>
        <taxon>Magnoliopsida</taxon>
        <taxon>eudicotyledons</taxon>
        <taxon>Gunneridae</taxon>
        <taxon>Pentapetalae</taxon>
        <taxon>rosids</taxon>
        <taxon>fabids</taxon>
        <taxon>Malpighiales</taxon>
        <taxon>Erythroxylaceae</taxon>
        <taxon>Erythroxylum</taxon>
    </lineage>
</organism>
<evidence type="ECO:0000256" key="3">
    <source>
        <dbReference type="SAM" id="MobiDB-lite"/>
    </source>
</evidence>
<dbReference type="PANTHER" id="PTHR10288">
    <property type="entry name" value="KH DOMAIN CONTAINING RNA BINDING PROTEIN"/>
    <property type="match status" value="1"/>
</dbReference>
<evidence type="ECO:0000259" key="4">
    <source>
        <dbReference type="SMART" id="SM00322"/>
    </source>
</evidence>
<dbReference type="Pfam" id="PF00013">
    <property type="entry name" value="KH_1"/>
    <property type="match status" value="5"/>
</dbReference>
<keyword evidence="2" id="KW-0694">RNA-binding</keyword>
<evidence type="ECO:0000313" key="6">
    <source>
        <dbReference type="Proteomes" id="UP001159364"/>
    </source>
</evidence>
<dbReference type="PROSITE" id="PS50084">
    <property type="entry name" value="KH_TYPE_1"/>
    <property type="match status" value="5"/>
</dbReference>
<dbReference type="CDD" id="cd22459">
    <property type="entry name" value="KH-I_PEPPER_rpt1_like"/>
    <property type="match status" value="1"/>
</dbReference>
<protein>
    <recommendedName>
        <fullName evidence="4">K Homology domain-containing protein</fullName>
    </recommendedName>
</protein>
<dbReference type="InterPro" id="IPR004087">
    <property type="entry name" value="KH_dom"/>
</dbReference>
<feature type="region of interest" description="Disordered" evidence="3">
    <location>
        <begin position="35"/>
        <end position="55"/>
    </location>
</feature>
<gene>
    <name evidence="5" type="ORF">K2173_009196</name>
</gene>
<keyword evidence="1" id="KW-0677">Repeat</keyword>